<keyword evidence="3 6" id="KW-0378">Hydrolase</keyword>
<reference evidence="6 7" key="1">
    <citation type="submission" date="2017-03" db="EMBL/GenBank/DDBJ databases">
        <authorList>
            <person name="Afonso C.L."/>
            <person name="Miller P.J."/>
            <person name="Scott M.A."/>
            <person name="Spackman E."/>
            <person name="Goraichik I."/>
            <person name="Dimitrov K.M."/>
            <person name="Suarez D.L."/>
            <person name="Swayne D.E."/>
        </authorList>
    </citation>
    <scope>NUCLEOTIDE SEQUENCE [LARGE SCALE GENOMIC DNA]</scope>
    <source>
        <strain evidence="6 7">CECT 7691</strain>
    </source>
</reference>
<evidence type="ECO:0000259" key="5">
    <source>
        <dbReference type="SMART" id="SM00646"/>
    </source>
</evidence>
<dbReference type="Gene3D" id="2.60.40.3500">
    <property type="match status" value="1"/>
</dbReference>
<comment type="catalytic activity">
    <reaction evidence="1">
        <text>Hydrolyzes the link between N-acetylmuramoyl residues and L-amino acid residues in certain cell-wall glycopeptides.</text>
        <dbReference type="EC" id="3.5.1.28"/>
    </reaction>
</comment>
<dbReference type="Pfam" id="PF11741">
    <property type="entry name" value="AMIN"/>
    <property type="match status" value="1"/>
</dbReference>
<dbReference type="AlphaFoldDB" id="A0A1Y5SV02"/>
<evidence type="ECO:0000256" key="3">
    <source>
        <dbReference type="ARBA" id="ARBA00022801"/>
    </source>
</evidence>
<keyword evidence="4" id="KW-0732">Signal</keyword>
<dbReference type="InParanoid" id="A0A1Y5SV02"/>
<dbReference type="OrthoDB" id="9806267at2"/>
<feature type="signal peptide" evidence="4">
    <location>
        <begin position="1"/>
        <end position="26"/>
    </location>
</feature>
<evidence type="ECO:0000256" key="1">
    <source>
        <dbReference type="ARBA" id="ARBA00001561"/>
    </source>
</evidence>
<keyword evidence="7" id="KW-1185">Reference proteome</keyword>
<protein>
    <recommendedName>
        <fullName evidence="2">N-acetylmuramoyl-L-alanine amidase</fullName>
        <ecNumber evidence="2">3.5.1.28</ecNumber>
    </recommendedName>
</protein>
<accession>A0A1Y5SV02</accession>
<dbReference type="Gene3D" id="3.40.630.40">
    <property type="entry name" value="Zn-dependent exopeptidases"/>
    <property type="match status" value="1"/>
</dbReference>
<dbReference type="Pfam" id="PF01520">
    <property type="entry name" value="Amidase_3"/>
    <property type="match status" value="1"/>
</dbReference>
<dbReference type="CDD" id="cd02696">
    <property type="entry name" value="MurNAc-LAA"/>
    <property type="match status" value="1"/>
</dbReference>
<dbReference type="FunCoup" id="A0A1Y5SV02">
    <property type="interactions" value="251"/>
</dbReference>
<evidence type="ECO:0000313" key="7">
    <source>
        <dbReference type="Proteomes" id="UP000193200"/>
    </source>
</evidence>
<dbReference type="FunFam" id="3.40.630.40:FF:000005">
    <property type="entry name" value="N-acetylmuramoyl-L-alanine amidase (AmiA)"/>
    <property type="match status" value="1"/>
</dbReference>
<feature type="domain" description="MurNAc-LAA" evidence="5">
    <location>
        <begin position="238"/>
        <end position="392"/>
    </location>
</feature>
<proteinExistence type="predicted"/>
<evidence type="ECO:0000256" key="4">
    <source>
        <dbReference type="SAM" id="SignalP"/>
    </source>
</evidence>
<dbReference type="InterPro" id="IPR050695">
    <property type="entry name" value="N-acetylmuramoyl_amidase_3"/>
</dbReference>
<dbReference type="EC" id="3.5.1.28" evidence="2"/>
<dbReference type="EMBL" id="FWFR01000001">
    <property type="protein sequence ID" value="SLN49020.1"/>
    <property type="molecule type" value="Genomic_DNA"/>
</dbReference>
<dbReference type="SMART" id="SM00646">
    <property type="entry name" value="Ami_3"/>
    <property type="match status" value="1"/>
</dbReference>
<dbReference type="SUPFAM" id="SSF53187">
    <property type="entry name" value="Zn-dependent exopeptidases"/>
    <property type="match status" value="1"/>
</dbReference>
<evidence type="ECO:0000256" key="2">
    <source>
        <dbReference type="ARBA" id="ARBA00011901"/>
    </source>
</evidence>
<dbReference type="GO" id="GO:0030288">
    <property type="term" value="C:outer membrane-bounded periplasmic space"/>
    <property type="evidence" value="ECO:0007669"/>
    <property type="project" value="TreeGrafter"/>
</dbReference>
<dbReference type="Proteomes" id="UP000193200">
    <property type="component" value="Unassembled WGS sequence"/>
</dbReference>
<name>A0A1Y5SV02_9PROT</name>
<dbReference type="PANTHER" id="PTHR30404:SF0">
    <property type="entry name" value="N-ACETYLMURAMOYL-L-ALANINE AMIDASE AMIC"/>
    <property type="match status" value="1"/>
</dbReference>
<dbReference type="InterPro" id="IPR021731">
    <property type="entry name" value="AMIN_dom"/>
</dbReference>
<evidence type="ECO:0000313" key="6">
    <source>
        <dbReference type="EMBL" id="SLN49020.1"/>
    </source>
</evidence>
<dbReference type="InterPro" id="IPR002508">
    <property type="entry name" value="MurNAc-LAA_cat"/>
</dbReference>
<gene>
    <name evidence="6" type="primary">amiC_2</name>
    <name evidence="6" type="ORF">OCH7691_02140</name>
</gene>
<dbReference type="GO" id="GO:0008745">
    <property type="term" value="F:N-acetylmuramoyl-L-alanine amidase activity"/>
    <property type="evidence" value="ECO:0007669"/>
    <property type="project" value="UniProtKB-EC"/>
</dbReference>
<organism evidence="6 7">
    <name type="scientific">Oceanibacterium hippocampi</name>
    <dbReference type="NCBI Taxonomy" id="745714"/>
    <lineage>
        <taxon>Bacteria</taxon>
        <taxon>Pseudomonadati</taxon>
        <taxon>Pseudomonadota</taxon>
        <taxon>Alphaproteobacteria</taxon>
        <taxon>Sneathiellales</taxon>
        <taxon>Sneathiellaceae</taxon>
        <taxon>Oceanibacterium</taxon>
    </lineage>
</organism>
<dbReference type="GO" id="GO:0009253">
    <property type="term" value="P:peptidoglycan catabolic process"/>
    <property type="evidence" value="ECO:0007669"/>
    <property type="project" value="InterPro"/>
</dbReference>
<feature type="chain" id="PRO_5012915606" description="N-acetylmuramoyl-L-alanine amidase" evidence="4">
    <location>
        <begin position="27"/>
        <end position="401"/>
    </location>
</feature>
<dbReference type="RefSeq" id="WP_085883336.1">
    <property type="nucleotide sequence ID" value="NZ_FWFR01000001.1"/>
</dbReference>
<sequence length="401" mass="44290">MWPVQRRLLQILFALLFCAAATPATADLVATAARVGDHGGKTRFVLELTEKAPFQVFVLPDPYRVVIDFPVVDWHLPPHQDQRPVGLIDSYRFGLFRPDTSRVVLDVRGPVEVTAAELLPPRDGKPYRFYIDIRPTGRDAFLAAAARDRERLAKIAAIRPEPLPATPPVAKEARRYTIVIDAGHGGVDPGTIGVHGGQEKDLVLAVARRIAGELHKSPQYRVVMTRSSDVFLSLRDRVAVARKEEADLFISIHADSIKSPKVRGATVYTLSETASDDEAEALAHKENKSDVIAGVDLALHDDAVSGILIDLAQRETKNFAAAFAKILLPEITQRNGGVSRDHRYAGFRVLRAPDVPSVLVELGYLSNSQDYDFLFSKAGQERMTEGVVSAVDRYFREIRSE</sequence>
<dbReference type="PANTHER" id="PTHR30404">
    <property type="entry name" value="N-ACETYLMURAMOYL-L-ALANINE AMIDASE"/>
    <property type="match status" value="1"/>
</dbReference>